<dbReference type="EMBL" id="CP119316">
    <property type="protein sequence ID" value="WEK45151.1"/>
    <property type="molecule type" value="Genomic_DNA"/>
</dbReference>
<evidence type="ECO:0000256" key="1">
    <source>
        <dbReference type="ARBA" id="ARBA00004429"/>
    </source>
</evidence>
<keyword evidence="6" id="KW-0997">Cell inner membrane</keyword>
<dbReference type="GO" id="GO:0022857">
    <property type="term" value="F:transmembrane transporter activity"/>
    <property type="evidence" value="ECO:0007669"/>
    <property type="project" value="InterPro"/>
</dbReference>
<dbReference type="InterPro" id="IPR002898">
    <property type="entry name" value="MotA_ExbB_proton_chnl"/>
</dbReference>
<comment type="similarity">
    <text evidence="12">Belongs to the exbB/tolQ family.</text>
</comment>
<feature type="transmembrane region" description="Helical" evidence="13">
    <location>
        <begin position="155"/>
        <end position="180"/>
    </location>
</feature>
<dbReference type="NCBIfam" id="TIGR02797">
    <property type="entry name" value="exbB"/>
    <property type="match status" value="1"/>
</dbReference>
<evidence type="ECO:0000256" key="8">
    <source>
        <dbReference type="ARBA" id="ARBA00022927"/>
    </source>
</evidence>
<evidence type="ECO:0000256" key="10">
    <source>
        <dbReference type="ARBA" id="ARBA00023136"/>
    </source>
</evidence>
<keyword evidence="9 13" id="KW-1133">Transmembrane helix</keyword>
<evidence type="ECO:0000256" key="9">
    <source>
        <dbReference type="ARBA" id="ARBA00022989"/>
    </source>
</evidence>
<keyword evidence="7 13" id="KW-0812">Transmembrane</keyword>
<name>A0AAJ5X3W1_9SPHN</name>
<evidence type="ECO:0000313" key="16">
    <source>
        <dbReference type="EMBL" id="WEK45151.1"/>
    </source>
</evidence>
<keyword evidence="5" id="KW-1003">Cell membrane</keyword>
<dbReference type="Proteomes" id="UP001218362">
    <property type="component" value="Chromosome"/>
</dbReference>
<evidence type="ECO:0000256" key="13">
    <source>
        <dbReference type="SAM" id="Phobius"/>
    </source>
</evidence>
<feature type="signal peptide" evidence="14">
    <location>
        <begin position="1"/>
        <end position="22"/>
    </location>
</feature>
<evidence type="ECO:0000256" key="12">
    <source>
        <dbReference type="RuleBase" id="RU004057"/>
    </source>
</evidence>
<evidence type="ECO:0000313" key="17">
    <source>
        <dbReference type="Proteomes" id="UP001218362"/>
    </source>
</evidence>
<keyword evidence="14" id="KW-0732">Signal</keyword>
<dbReference type="GO" id="GO:0005886">
    <property type="term" value="C:plasma membrane"/>
    <property type="evidence" value="ECO:0007669"/>
    <property type="project" value="UniProtKB-SubCell"/>
</dbReference>
<dbReference type="KEGG" id="acob:P0Y56_08880"/>
<dbReference type="PANTHER" id="PTHR30625">
    <property type="entry name" value="PROTEIN TOLQ"/>
    <property type="match status" value="1"/>
</dbReference>
<comment type="subcellular location">
    <subcellularLocation>
        <location evidence="1">Cell inner membrane</location>
        <topology evidence="1">Multi-pass membrane protein</topology>
    </subcellularLocation>
    <subcellularLocation>
        <location evidence="12">Membrane</location>
        <topology evidence="12">Multi-pass membrane protein</topology>
    </subcellularLocation>
</comment>
<gene>
    <name evidence="16" type="primary">exbB</name>
    <name evidence="16" type="ORF">P0Y56_08880</name>
</gene>
<protein>
    <recommendedName>
        <fullName evidence="3">Biopolymer transport protein ExbB</fullName>
    </recommendedName>
</protein>
<evidence type="ECO:0000259" key="15">
    <source>
        <dbReference type="Pfam" id="PF01618"/>
    </source>
</evidence>
<dbReference type="Pfam" id="PF01618">
    <property type="entry name" value="MotA_ExbB"/>
    <property type="match status" value="1"/>
</dbReference>
<accession>A0AAJ5X3W1</accession>
<dbReference type="InterPro" id="IPR050790">
    <property type="entry name" value="ExbB/TolQ_transport"/>
</dbReference>
<feature type="chain" id="PRO_5042606564" description="Biopolymer transport protein ExbB" evidence="14">
    <location>
        <begin position="23"/>
        <end position="259"/>
    </location>
</feature>
<dbReference type="InterPro" id="IPR014164">
    <property type="entry name" value="TonB_ExbB_1"/>
</dbReference>
<evidence type="ECO:0000256" key="14">
    <source>
        <dbReference type="SAM" id="SignalP"/>
    </source>
</evidence>
<evidence type="ECO:0000256" key="11">
    <source>
        <dbReference type="ARBA" id="ARBA00024816"/>
    </source>
</evidence>
<organism evidence="16 17">
    <name type="scientific">Candidatus Andeanibacterium colombiense</name>
    <dbReference type="NCBI Taxonomy" id="3121345"/>
    <lineage>
        <taxon>Bacteria</taxon>
        <taxon>Pseudomonadati</taxon>
        <taxon>Pseudomonadota</taxon>
        <taxon>Alphaproteobacteria</taxon>
        <taxon>Sphingomonadales</taxon>
        <taxon>Sphingomonadaceae</taxon>
        <taxon>Candidatus Andeanibacterium</taxon>
    </lineage>
</organism>
<dbReference type="GO" id="GO:0017038">
    <property type="term" value="P:protein import"/>
    <property type="evidence" value="ECO:0007669"/>
    <property type="project" value="TreeGrafter"/>
</dbReference>
<reference evidence="16" key="1">
    <citation type="submission" date="2023-03" db="EMBL/GenBank/DDBJ databases">
        <title>Andean soil-derived lignocellulolytic bacterial consortium as a source of novel taxa and putative plastic-active enzymes.</title>
        <authorList>
            <person name="Diaz-Garcia L."/>
            <person name="Chuvochina M."/>
            <person name="Feuerriegel G."/>
            <person name="Bunk B."/>
            <person name="Sproer C."/>
            <person name="Streit W.R."/>
            <person name="Rodriguez L.M."/>
            <person name="Overmann J."/>
            <person name="Jimenez D.J."/>
        </authorList>
    </citation>
    <scope>NUCLEOTIDE SEQUENCE</scope>
    <source>
        <strain evidence="16">MAG 26</strain>
    </source>
</reference>
<feature type="domain" description="MotA/TolQ/ExbB proton channel" evidence="15">
    <location>
        <begin position="142"/>
        <end position="229"/>
    </location>
</feature>
<sequence length="259" mass="27526">MRRYLTVPALLMTAFLSAPAIAAAAAAEPITPARMTAWSMFLNADWVVKLVMLILLGASITTWGICIAKYVEFRKAMRAMEADQKKLAAAKLLDGVGPLSCGVSVAIVGIVREEIADSLDLSNTRSSDAMTDRVSVRLAALETDAIQSMRSGFSVLASIGATAPFIGLFGTVWGIMNSFIGISQAQTTNLAVVAPGIAEALLATALGLVAAVPAVLLYNVFSRKMAVFRRYLHNMTARVACLVSREVEHAQVSHLKVAV</sequence>
<feature type="transmembrane region" description="Helical" evidence="13">
    <location>
        <begin position="50"/>
        <end position="71"/>
    </location>
</feature>
<keyword evidence="8 12" id="KW-0653">Protein transport</keyword>
<evidence type="ECO:0000256" key="7">
    <source>
        <dbReference type="ARBA" id="ARBA00022692"/>
    </source>
</evidence>
<dbReference type="AlphaFoldDB" id="A0AAJ5X3W1"/>
<evidence type="ECO:0000256" key="3">
    <source>
        <dbReference type="ARBA" id="ARBA00022093"/>
    </source>
</evidence>
<evidence type="ECO:0000256" key="2">
    <source>
        <dbReference type="ARBA" id="ARBA00011471"/>
    </source>
</evidence>
<evidence type="ECO:0000256" key="5">
    <source>
        <dbReference type="ARBA" id="ARBA00022475"/>
    </source>
</evidence>
<evidence type="ECO:0000256" key="4">
    <source>
        <dbReference type="ARBA" id="ARBA00022448"/>
    </source>
</evidence>
<comment type="function">
    <text evidence="11">Involved in the TonB-dependent energy-dependent transport of various receptor-bound substrates. Protects ExbD from proteolytic degradation and functionally stabilizes TonB.</text>
</comment>
<keyword evidence="4 12" id="KW-0813">Transport</keyword>
<feature type="transmembrane region" description="Helical" evidence="13">
    <location>
        <begin position="200"/>
        <end position="221"/>
    </location>
</feature>
<dbReference type="PANTHER" id="PTHR30625:SF16">
    <property type="entry name" value="BIOPOLYMER TRANSPORT PROTEIN EXBB"/>
    <property type="match status" value="1"/>
</dbReference>
<evidence type="ECO:0000256" key="6">
    <source>
        <dbReference type="ARBA" id="ARBA00022519"/>
    </source>
</evidence>
<keyword evidence="10 13" id="KW-0472">Membrane</keyword>
<comment type="subunit">
    <text evidence="2">The accessory proteins ExbB and ExbD seem to form a complex with TonB.</text>
</comment>
<proteinExistence type="inferred from homology"/>